<dbReference type="PANTHER" id="PTHR22683">
    <property type="entry name" value="SPORULATION PROTEIN RELATED"/>
    <property type="match status" value="1"/>
</dbReference>
<comment type="similarity">
    <text evidence="1">Belongs to the FtsK/SpoIIIE/SftA family.</text>
</comment>
<feature type="transmembrane region" description="Helical" evidence="7">
    <location>
        <begin position="112"/>
        <end position="131"/>
    </location>
</feature>
<evidence type="ECO:0000256" key="7">
    <source>
        <dbReference type="SAM" id="Phobius"/>
    </source>
</evidence>
<evidence type="ECO:0000256" key="2">
    <source>
        <dbReference type="ARBA" id="ARBA00022741"/>
    </source>
</evidence>
<keyword evidence="2 5" id="KW-0547">Nucleotide-binding</keyword>
<dbReference type="EMBL" id="VJXW01000004">
    <property type="protein sequence ID" value="TRW27816.1"/>
    <property type="molecule type" value="Genomic_DNA"/>
</dbReference>
<dbReference type="InterPro" id="IPR050206">
    <property type="entry name" value="FtsK/SpoIIIE/SftA"/>
</dbReference>
<reference evidence="9 10" key="1">
    <citation type="submission" date="2019-07" db="EMBL/GenBank/DDBJ databases">
        <title>Criibacterium bergeronii gen. nov., sp. nov. isolated from human clinical samples.</title>
        <authorList>
            <person name="Maheux A.F."/>
            <person name="Boudreau D.K."/>
            <person name="Berube E."/>
            <person name="Brodeur S."/>
            <person name="Bernard K.A."/>
            <person name="Abed J.Y."/>
            <person name="Ducrey E."/>
            <person name="Guay E.F."/>
            <person name="Raymond F."/>
            <person name="Corbeil J."/>
            <person name="Domingo M.-C."/>
            <person name="Roy P.H."/>
            <person name="Boissinot M."/>
            <person name="Tocheva E.I."/>
            <person name="Omar R.F."/>
        </authorList>
    </citation>
    <scope>NUCLEOTIDE SEQUENCE [LARGE SCALE GENOMIC DNA]</scope>
    <source>
        <strain evidence="9 10">CCRI-24246</strain>
    </source>
</reference>
<keyword evidence="7" id="KW-1133">Transmembrane helix</keyword>
<dbReference type="Pfam" id="PF01580">
    <property type="entry name" value="FtsK_SpoIIIE"/>
    <property type="match status" value="1"/>
</dbReference>
<name>A0A552VBG0_9FIRM</name>
<comment type="caution">
    <text evidence="9">The sequence shown here is derived from an EMBL/GenBank/DDBJ whole genome shotgun (WGS) entry which is preliminary data.</text>
</comment>
<dbReference type="OrthoDB" id="9807790at2"/>
<dbReference type="InterPro" id="IPR003593">
    <property type="entry name" value="AAA+_ATPase"/>
</dbReference>
<evidence type="ECO:0000313" key="9">
    <source>
        <dbReference type="EMBL" id="TRW27816.1"/>
    </source>
</evidence>
<dbReference type="InterPro" id="IPR041027">
    <property type="entry name" value="FtsK_alpha"/>
</dbReference>
<evidence type="ECO:0000256" key="3">
    <source>
        <dbReference type="ARBA" id="ARBA00022840"/>
    </source>
</evidence>
<dbReference type="InterPro" id="IPR018541">
    <property type="entry name" value="Ftsk_gamma"/>
</dbReference>
<dbReference type="Gene3D" id="3.30.980.40">
    <property type="match status" value="1"/>
</dbReference>
<feature type="transmembrane region" description="Helical" evidence="7">
    <location>
        <begin position="48"/>
        <end position="68"/>
    </location>
</feature>
<keyword evidence="6" id="KW-0175">Coiled coil</keyword>
<proteinExistence type="inferred from homology"/>
<dbReference type="Gene3D" id="1.10.10.10">
    <property type="entry name" value="Winged helix-like DNA-binding domain superfamily/Winged helix DNA-binding domain"/>
    <property type="match status" value="1"/>
</dbReference>
<dbReference type="GO" id="GO:0003677">
    <property type="term" value="F:DNA binding"/>
    <property type="evidence" value="ECO:0007669"/>
    <property type="project" value="UniProtKB-KW"/>
</dbReference>
<dbReference type="GO" id="GO:0005524">
    <property type="term" value="F:ATP binding"/>
    <property type="evidence" value="ECO:0007669"/>
    <property type="project" value="UniProtKB-UniRule"/>
</dbReference>
<dbReference type="Pfam" id="PF17854">
    <property type="entry name" value="FtsK_alpha"/>
    <property type="match status" value="1"/>
</dbReference>
<feature type="binding site" evidence="5">
    <location>
        <begin position="500"/>
        <end position="507"/>
    </location>
    <ligand>
        <name>ATP</name>
        <dbReference type="ChEBI" id="CHEBI:30616"/>
    </ligand>
</feature>
<feature type="coiled-coil region" evidence="6">
    <location>
        <begin position="722"/>
        <end position="749"/>
    </location>
</feature>
<dbReference type="CDD" id="cd01127">
    <property type="entry name" value="TrwB_TraG_TraD_VirD4"/>
    <property type="match status" value="1"/>
</dbReference>
<dbReference type="SMART" id="SM00382">
    <property type="entry name" value="AAA"/>
    <property type="match status" value="1"/>
</dbReference>
<evidence type="ECO:0000256" key="6">
    <source>
        <dbReference type="SAM" id="Coils"/>
    </source>
</evidence>
<dbReference type="GO" id="GO:0016020">
    <property type="term" value="C:membrane"/>
    <property type="evidence" value="ECO:0007669"/>
    <property type="project" value="UniProtKB-SubCell"/>
</dbReference>
<evidence type="ECO:0000259" key="8">
    <source>
        <dbReference type="PROSITE" id="PS50901"/>
    </source>
</evidence>
<dbReference type="PANTHER" id="PTHR22683:SF41">
    <property type="entry name" value="DNA TRANSLOCASE FTSK"/>
    <property type="match status" value="1"/>
</dbReference>
<keyword evidence="4" id="KW-0238">DNA-binding</keyword>
<evidence type="ECO:0000256" key="4">
    <source>
        <dbReference type="ARBA" id="ARBA00023125"/>
    </source>
</evidence>
<dbReference type="InterPro" id="IPR002543">
    <property type="entry name" value="FtsK_dom"/>
</dbReference>
<keyword evidence="7" id="KW-0812">Transmembrane</keyword>
<organism evidence="9 10">
    <name type="scientific">Criibacterium bergeronii</name>
    <dbReference type="NCBI Taxonomy" id="1871336"/>
    <lineage>
        <taxon>Bacteria</taxon>
        <taxon>Bacillati</taxon>
        <taxon>Bacillota</taxon>
        <taxon>Clostridia</taxon>
        <taxon>Peptostreptococcales</taxon>
        <taxon>Filifactoraceae</taxon>
        <taxon>Criibacterium</taxon>
    </lineage>
</organism>
<dbReference type="Gene3D" id="3.40.50.300">
    <property type="entry name" value="P-loop containing nucleotide triphosphate hydrolases"/>
    <property type="match status" value="1"/>
</dbReference>
<dbReference type="InterPro" id="IPR036388">
    <property type="entry name" value="WH-like_DNA-bd_sf"/>
</dbReference>
<feature type="domain" description="FtsK" evidence="8">
    <location>
        <begin position="483"/>
        <end position="669"/>
    </location>
</feature>
<feature type="transmembrane region" description="Helical" evidence="7">
    <location>
        <begin position="14"/>
        <end position="36"/>
    </location>
</feature>
<protein>
    <submittedName>
        <fullName evidence="9">DNA translocase FtsK</fullName>
    </submittedName>
</protein>
<dbReference type="Proteomes" id="UP000319424">
    <property type="component" value="Unassembled WGS sequence"/>
</dbReference>
<dbReference type="Pfam" id="PF09397">
    <property type="entry name" value="FtsK_gamma"/>
    <property type="match status" value="1"/>
</dbReference>
<dbReference type="SMART" id="SM00843">
    <property type="entry name" value="Ftsk_gamma"/>
    <property type="match status" value="1"/>
</dbReference>
<accession>A0A552VBG0</accession>
<dbReference type="InterPro" id="IPR027417">
    <property type="entry name" value="P-loop_NTPase"/>
</dbReference>
<keyword evidence="3 5" id="KW-0067">ATP-binding</keyword>
<sequence length="810" mass="91047">MPGTGLIGGVLKGLVLGLLSRLSLLLGITFIAFGAYKLIHFKDFSFKNLNRIDIALSAFFVMLFYSLIHSEYLALLSSYNFIISIPTSVIDGIEGNGVGLISYLVSILFYKLIGKTGIVVALLFIAAYLIIKYFRHNIYKGVKNIKSKSKDSTIEKPLQEENDIVNNVFDEFRKQNFNTEPTINNQRLDKYNSAEIFKREDVEQIIVNEPAYTANEYTPKDNNKELETTEKDYNLQNIKIIDSNKNDNTIDFSKEELQTKENIEQLNNFVTSSSKSGKLKILDNLELEDLPDNSIIEDNDKKDKKIQIVEGVDITDDISTNQEEILEYSKADDFDDETDKAQEVNRPYVKPTIDLLKDYTKTSDKDNSEKLLKAKMLEKTLSSFGIEAKVENISVGPTITRYELTLKLGTKVSKITNLSEDLALALAAKSIRIEAPVPGKSFVGVEVPNEVSQTVGFKDVIKDCLNHDIKDGIVFAMGKNISGETVVSDITKMPHALIAGSTGSGKSVCINTLICSILYNYTPDEVKLMLIDPKVVELSIYNRLPHLTLPVVTDMKKAPMALNWAVNEMERRYKLFAEKKVKDVKSYNEKNEEKLPLIVIVIDELADMMMIAAKEVEELICRLAQKARACGIHLIVATQRPSVDVITGLIKANIPSRIAFAVSSQTDSRTILDASGADKLLGKGDMLYSPIGMNKPVRIQGAFVSEEEVERITDFIYEHNPRQQHLKKQEEVQKQIDEAIIEQEESQDKDELYKDVLEFTLEKGEISVSLVQRQFKIGYNRASRIVEMMYDEGIVGKSDGSKPRKVIIGE</sequence>
<dbReference type="SUPFAM" id="SSF52540">
    <property type="entry name" value="P-loop containing nucleoside triphosphate hydrolases"/>
    <property type="match status" value="1"/>
</dbReference>
<evidence type="ECO:0000256" key="5">
    <source>
        <dbReference type="PROSITE-ProRule" id="PRU00289"/>
    </source>
</evidence>
<evidence type="ECO:0000256" key="1">
    <source>
        <dbReference type="ARBA" id="ARBA00006474"/>
    </source>
</evidence>
<evidence type="ECO:0000313" key="10">
    <source>
        <dbReference type="Proteomes" id="UP000319424"/>
    </source>
</evidence>
<dbReference type="InterPro" id="IPR036390">
    <property type="entry name" value="WH_DNA-bd_sf"/>
</dbReference>
<keyword evidence="7" id="KW-0472">Membrane</keyword>
<dbReference type="PROSITE" id="PS50901">
    <property type="entry name" value="FTSK"/>
    <property type="match status" value="1"/>
</dbReference>
<gene>
    <name evidence="9" type="ORF">FL857_03940</name>
</gene>
<dbReference type="AlphaFoldDB" id="A0A552VBG0"/>
<dbReference type="SUPFAM" id="SSF46785">
    <property type="entry name" value="Winged helix' DNA-binding domain"/>
    <property type="match status" value="1"/>
</dbReference>